<dbReference type="PROSITE" id="PS50850">
    <property type="entry name" value="MFS"/>
    <property type="match status" value="1"/>
</dbReference>
<evidence type="ECO:0000256" key="3">
    <source>
        <dbReference type="ARBA" id="ARBA00022989"/>
    </source>
</evidence>
<reference evidence="8" key="1">
    <citation type="journal article" date="2015" name="PLoS Genet.">
        <title>Genome Sequence and Transcriptome Analyses of Chrysochromulina tobin: Metabolic Tools for Enhanced Algal Fitness in the Prominent Order Prymnesiales (Haptophyceae).</title>
        <authorList>
            <person name="Hovde B.T."/>
            <person name="Deodato C.R."/>
            <person name="Hunsperger H.M."/>
            <person name="Ryken S.A."/>
            <person name="Yost W."/>
            <person name="Jha R.K."/>
            <person name="Patterson J."/>
            <person name="Monnat R.J. Jr."/>
            <person name="Barlow S.B."/>
            <person name="Starkenburg S.R."/>
            <person name="Cattolico R.A."/>
        </authorList>
    </citation>
    <scope>NUCLEOTIDE SEQUENCE</scope>
    <source>
        <strain evidence="8">CCMP291</strain>
    </source>
</reference>
<dbReference type="SUPFAM" id="SSF103473">
    <property type="entry name" value="MFS general substrate transporter"/>
    <property type="match status" value="1"/>
</dbReference>
<keyword evidence="2 5" id="KW-0812">Transmembrane</keyword>
<dbReference type="Gene3D" id="1.20.1250.20">
    <property type="entry name" value="MFS general substrate transporter like domains"/>
    <property type="match status" value="2"/>
</dbReference>
<evidence type="ECO:0000256" key="2">
    <source>
        <dbReference type="ARBA" id="ARBA00022692"/>
    </source>
</evidence>
<dbReference type="PANTHER" id="PTHR11662">
    <property type="entry name" value="SOLUTE CARRIER FAMILY 17"/>
    <property type="match status" value="1"/>
</dbReference>
<feature type="transmembrane region" description="Helical" evidence="5">
    <location>
        <begin position="98"/>
        <end position="120"/>
    </location>
</feature>
<feature type="transmembrane region" description="Helical" evidence="5">
    <location>
        <begin position="244"/>
        <end position="264"/>
    </location>
</feature>
<proteinExistence type="predicted"/>
<dbReference type="PANTHER" id="PTHR11662:SF399">
    <property type="entry name" value="FI19708P1-RELATED"/>
    <property type="match status" value="1"/>
</dbReference>
<feature type="transmembrane region" description="Helical" evidence="5">
    <location>
        <begin position="373"/>
        <end position="392"/>
    </location>
</feature>
<dbReference type="InterPro" id="IPR036259">
    <property type="entry name" value="MFS_trans_sf"/>
</dbReference>
<evidence type="ECO:0000313" key="7">
    <source>
        <dbReference type="EMBL" id="KOO27796.1"/>
    </source>
</evidence>
<feature type="transmembrane region" description="Helical" evidence="5">
    <location>
        <begin position="284"/>
        <end position="305"/>
    </location>
</feature>
<feature type="transmembrane region" description="Helical" evidence="5">
    <location>
        <begin position="66"/>
        <end position="86"/>
    </location>
</feature>
<name>A0A0M0JMI6_9EUKA</name>
<keyword evidence="4 5" id="KW-0472">Membrane</keyword>
<dbReference type="Pfam" id="PF07690">
    <property type="entry name" value="MFS_1"/>
    <property type="match status" value="1"/>
</dbReference>
<feature type="transmembrane region" description="Helical" evidence="5">
    <location>
        <begin position="404"/>
        <end position="426"/>
    </location>
</feature>
<dbReference type="GO" id="GO:0016020">
    <property type="term" value="C:membrane"/>
    <property type="evidence" value="ECO:0007669"/>
    <property type="project" value="UniProtKB-SubCell"/>
</dbReference>
<evidence type="ECO:0000313" key="8">
    <source>
        <dbReference type="Proteomes" id="UP000037460"/>
    </source>
</evidence>
<dbReference type="InterPro" id="IPR050382">
    <property type="entry name" value="MFS_Na/Anion_cotransporter"/>
</dbReference>
<feature type="transmembrane region" description="Helical" evidence="5">
    <location>
        <begin position="317"/>
        <end position="336"/>
    </location>
</feature>
<evidence type="ECO:0000259" key="6">
    <source>
        <dbReference type="PROSITE" id="PS50850"/>
    </source>
</evidence>
<evidence type="ECO:0000256" key="1">
    <source>
        <dbReference type="ARBA" id="ARBA00004141"/>
    </source>
</evidence>
<dbReference type="Proteomes" id="UP000037460">
    <property type="component" value="Unassembled WGS sequence"/>
</dbReference>
<feature type="transmembrane region" description="Helical" evidence="5">
    <location>
        <begin position="342"/>
        <end position="361"/>
    </location>
</feature>
<organism evidence="7 8">
    <name type="scientific">Chrysochromulina tobinii</name>
    <dbReference type="NCBI Taxonomy" id="1460289"/>
    <lineage>
        <taxon>Eukaryota</taxon>
        <taxon>Haptista</taxon>
        <taxon>Haptophyta</taxon>
        <taxon>Prymnesiophyceae</taxon>
        <taxon>Prymnesiales</taxon>
        <taxon>Chrysochromulinaceae</taxon>
        <taxon>Chrysochromulina</taxon>
    </lineage>
</organism>
<dbReference type="InterPro" id="IPR020846">
    <property type="entry name" value="MFS_dom"/>
</dbReference>
<keyword evidence="3 5" id="KW-1133">Transmembrane helix</keyword>
<sequence>MAILLACVRIFQQSMRNTLSPLLVFMAAEVTFSTSQKGMLLSAVAAGYFFTQVPGGALADRFGAKNVMTICLILSAFCIAAVPTAIEKFGVDGLWWTVALMGFVQGPLFPCSAVVLARWMPRQGPTGADEKAWGTSMLDIGVSLGSLAIIPVANSLAETLGWRNAFRGIGALSLGFTATWHVLASETPSRCWFISDDERAFLEKSIRVPPPAAKSSSSSSSSAGTSRFSSVVGVPFSVATHPGVWAVFFSHAAFNNGAYYITYWSPTYYADVLKLPNSEAKYHLMLPFVANLALTVSVPLLMRLTQSRGVTLLSSRKLFTCVGFVGAALGVVFIAQQRTRSPWASTALFAIANSFFGLAPSGFKSNYLDITEAYVGILSGYGNTFATVASWAGPKMVAFLLERFQSWDLVFKYVACVNLLAAAYYFRYAVIHPVERALDEKVD</sequence>
<dbReference type="InterPro" id="IPR011701">
    <property type="entry name" value="MFS"/>
</dbReference>
<evidence type="ECO:0000256" key="4">
    <source>
        <dbReference type="ARBA" id="ARBA00023136"/>
    </source>
</evidence>
<dbReference type="GO" id="GO:0022857">
    <property type="term" value="F:transmembrane transporter activity"/>
    <property type="evidence" value="ECO:0007669"/>
    <property type="project" value="InterPro"/>
</dbReference>
<keyword evidence="8" id="KW-1185">Reference proteome</keyword>
<gene>
    <name evidence="7" type="ORF">Ctob_011750</name>
</gene>
<dbReference type="OrthoDB" id="2250022at2759"/>
<feature type="domain" description="Major facilitator superfamily (MFS) profile" evidence="6">
    <location>
        <begin position="1"/>
        <end position="433"/>
    </location>
</feature>
<comment type="caution">
    <text evidence="7">The sequence shown here is derived from an EMBL/GenBank/DDBJ whole genome shotgun (WGS) entry which is preliminary data.</text>
</comment>
<comment type="subcellular location">
    <subcellularLocation>
        <location evidence="1">Membrane</location>
        <topology evidence="1">Multi-pass membrane protein</topology>
    </subcellularLocation>
</comment>
<evidence type="ECO:0000256" key="5">
    <source>
        <dbReference type="SAM" id="Phobius"/>
    </source>
</evidence>
<accession>A0A0M0JMI6</accession>
<dbReference type="AlphaFoldDB" id="A0A0M0JMI6"/>
<protein>
    <recommendedName>
        <fullName evidence="6">Major facilitator superfamily (MFS) profile domain-containing protein</fullName>
    </recommendedName>
</protein>
<dbReference type="EMBL" id="JWZX01002664">
    <property type="protein sequence ID" value="KOO27796.1"/>
    <property type="molecule type" value="Genomic_DNA"/>
</dbReference>